<feature type="active site" evidence="5 6">
    <location>
        <position position="224"/>
    </location>
</feature>
<keyword evidence="2 5" id="KW-0145">Chemotaxis</keyword>
<dbReference type="InterPro" id="IPR008248">
    <property type="entry name" value="CheB-like"/>
</dbReference>
<dbReference type="OrthoDB" id="9793421at2"/>
<accession>A7NRN9</accession>
<evidence type="ECO:0000256" key="4">
    <source>
        <dbReference type="ARBA" id="ARBA00048267"/>
    </source>
</evidence>
<dbReference type="PANTHER" id="PTHR42872">
    <property type="entry name" value="PROTEIN-GLUTAMATE METHYLESTERASE/PROTEIN-GLUTAMINE GLUTAMINASE"/>
    <property type="match status" value="1"/>
</dbReference>
<comment type="subcellular location">
    <subcellularLocation>
        <location evidence="5">Cytoplasm</location>
    </subcellularLocation>
</comment>
<comment type="domain">
    <text evidence="5">Contains a C-terminal catalytic domain, and an N-terminal region which modulates catalytic activity.</text>
</comment>
<feature type="region of interest" description="Disordered" evidence="8">
    <location>
        <begin position="142"/>
        <end position="183"/>
    </location>
</feature>
<sequence>MTRPIRVVVVDDSAMMRRFITDMLQRDPAIQVVGVASNGREAIEVVQRLRPDVVTMDVRMPVMDGVATTEHLMAYCPTPILVLTASLASYEMDITFKMLGAGALEVVEKPHGSDARALEHAARDLVRRVKILSRVKVVTHLRGRRRTPGNDSTAPPAFPAHQAPAHDIPPASSSNVVSSTHSAPDAPLSPVIVIGASTGGPRVIRQIIAGLPRAFPAAVLVVQHIAEGFSEGMAEWLASIGALPVHVAREGSPIHAGEVLIAPDRRNLLVTHHGTVHLSDAPLLIQRPSIDVTMQAVAEVYGSRAVGVLLTGMGRDGAYGMRALYRRQAYTIAQDEASCAIFGMPRAAIQLGAVREVLPPEAIAPRLVEVVAGLVAG</sequence>
<evidence type="ECO:0000256" key="5">
    <source>
        <dbReference type="HAMAP-Rule" id="MF_00099"/>
    </source>
</evidence>
<comment type="function">
    <text evidence="5">Involved in chemotaxis. Part of a chemotaxis signal transduction system that modulates chemotaxis in response to various stimuli. Catalyzes the demethylation of specific methylglutamate residues introduced into the chemoreceptors (methyl-accepting chemotaxis proteins or MCP) by CheR. Also mediates the irreversible deamidation of specific glutamine residues to glutamic acid.</text>
</comment>
<dbReference type="RefSeq" id="WP_012122656.1">
    <property type="nucleotide sequence ID" value="NC_009767.1"/>
</dbReference>
<comment type="similarity">
    <text evidence="5">Belongs to the CheB family.</text>
</comment>
<dbReference type="KEGG" id="rca:Rcas_4208"/>
<feature type="active site" evidence="5 6">
    <location>
        <position position="316"/>
    </location>
</feature>
<dbReference type="GO" id="GO:0005737">
    <property type="term" value="C:cytoplasm"/>
    <property type="evidence" value="ECO:0007669"/>
    <property type="project" value="UniProtKB-SubCell"/>
</dbReference>
<dbReference type="CDD" id="cd17541">
    <property type="entry name" value="REC_CheB-like"/>
    <property type="match status" value="1"/>
</dbReference>
<dbReference type="SMART" id="SM00448">
    <property type="entry name" value="REC"/>
    <property type="match status" value="1"/>
</dbReference>
<evidence type="ECO:0000256" key="2">
    <source>
        <dbReference type="ARBA" id="ARBA00022500"/>
    </source>
</evidence>
<dbReference type="EC" id="3.1.1.61" evidence="5"/>
<dbReference type="SUPFAM" id="SSF52172">
    <property type="entry name" value="CheY-like"/>
    <property type="match status" value="1"/>
</dbReference>
<reference evidence="11 12" key="1">
    <citation type="submission" date="2007-08" db="EMBL/GenBank/DDBJ databases">
        <title>Complete sequence of Roseiflexus castenholzii DSM 13941.</title>
        <authorList>
            <consortium name="US DOE Joint Genome Institute"/>
            <person name="Copeland A."/>
            <person name="Lucas S."/>
            <person name="Lapidus A."/>
            <person name="Barry K."/>
            <person name="Glavina del Rio T."/>
            <person name="Dalin E."/>
            <person name="Tice H."/>
            <person name="Pitluck S."/>
            <person name="Thompson L.S."/>
            <person name="Brettin T."/>
            <person name="Bruce D."/>
            <person name="Detter J.C."/>
            <person name="Han C."/>
            <person name="Tapia R."/>
            <person name="Schmutz J."/>
            <person name="Larimer F."/>
            <person name="Land M."/>
            <person name="Hauser L."/>
            <person name="Kyrpides N."/>
            <person name="Mikhailova N."/>
            <person name="Bryant D.A."/>
            <person name="Hanada S."/>
            <person name="Tsukatani Y."/>
            <person name="Richardson P."/>
        </authorList>
    </citation>
    <scope>NUCLEOTIDE SEQUENCE [LARGE SCALE GENOMIC DNA]</scope>
    <source>
        <strain evidence="12">DSM 13941 / HLO8</strain>
    </source>
</reference>
<evidence type="ECO:0000259" key="10">
    <source>
        <dbReference type="PROSITE" id="PS50122"/>
    </source>
</evidence>
<dbReference type="PIRSF" id="PIRSF000876">
    <property type="entry name" value="RR_chemtxs_CheB"/>
    <property type="match status" value="1"/>
</dbReference>
<feature type="domain" description="CheB-type methylesterase" evidence="10">
    <location>
        <begin position="187"/>
        <end position="374"/>
    </location>
</feature>
<dbReference type="NCBIfam" id="NF009206">
    <property type="entry name" value="PRK12555.1"/>
    <property type="match status" value="1"/>
</dbReference>
<keyword evidence="12" id="KW-1185">Reference proteome</keyword>
<feature type="active site" evidence="5 6">
    <location>
        <position position="197"/>
    </location>
</feature>
<evidence type="ECO:0000256" key="7">
    <source>
        <dbReference type="PROSITE-ProRule" id="PRU00169"/>
    </source>
</evidence>
<dbReference type="PROSITE" id="PS50110">
    <property type="entry name" value="RESPONSE_REGULATORY"/>
    <property type="match status" value="1"/>
</dbReference>
<gene>
    <name evidence="5" type="primary">cheB</name>
    <name evidence="11" type="ordered locus">Rcas_4208</name>
</gene>
<dbReference type="GO" id="GO:0000156">
    <property type="term" value="F:phosphorelay response regulator activity"/>
    <property type="evidence" value="ECO:0007669"/>
    <property type="project" value="InterPro"/>
</dbReference>
<comment type="catalytic activity">
    <reaction evidence="4 5">
        <text>[protein]-L-glutamate 5-O-methyl ester + H2O = L-glutamyl-[protein] + methanol + H(+)</text>
        <dbReference type="Rhea" id="RHEA:23236"/>
        <dbReference type="Rhea" id="RHEA-COMP:10208"/>
        <dbReference type="Rhea" id="RHEA-COMP:10311"/>
        <dbReference type="ChEBI" id="CHEBI:15377"/>
        <dbReference type="ChEBI" id="CHEBI:15378"/>
        <dbReference type="ChEBI" id="CHEBI:17790"/>
        <dbReference type="ChEBI" id="CHEBI:29973"/>
        <dbReference type="ChEBI" id="CHEBI:82795"/>
        <dbReference type="EC" id="3.1.1.61"/>
    </reaction>
</comment>
<feature type="modified residue" description="4-aspartylphosphate" evidence="5 7">
    <location>
        <position position="57"/>
    </location>
</feature>
<dbReference type="CDD" id="cd16432">
    <property type="entry name" value="CheB_Rec"/>
    <property type="match status" value="1"/>
</dbReference>
<dbReference type="STRING" id="383372.Rcas_4208"/>
<keyword evidence="1 5" id="KW-0963">Cytoplasm</keyword>
<dbReference type="Proteomes" id="UP000000263">
    <property type="component" value="Chromosome"/>
</dbReference>
<dbReference type="HOGENOM" id="CLU_000445_51_0_0"/>
<dbReference type="InterPro" id="IPR000673">
    <property type="entry name" value="Sig_transdc_resp-reg_Me-estase"/>
</dbReference>
<comment type="PTM">
    <text evidence="5">Phosphorylated by CheA. Phosphorylation of the N-terminal regulatory domain activates the methylesterase activity.</text>
</comment>
<dbReference type="GO" id="GO:0008984">
    <property type="term" value="F:protein-glutamate methylesterase activity"/>
    <property type="evidence" value="ECO:0007669"/>
    <property type="project" value="UniProtKB-UniRule"/>
</dbReference>
<dbReference type="Gene3D" id="3.40.50.180">
    <property type="entry name" value="Methylesterase CheB, C-terminal domain"/>
    <property type="match status" value="1"/>
</dbReference>
<evidence type="ECO:0000313" key="11">
    <source>
        <dbReference type="EMBL" id="ABU60235.1"/>
    </source>
</evidence>
<dbReference type="EMBL" id="CP000804">
    <property type="protein sequence ID" value="ABU60235.1"/>
    <property type="molecule type" value="Genomic_DNA"/>
</dbReference>
<dbReference type="Pfam" id="PF01339">
    <property type="entry name" value="CheB_methylest"/>
    <property type="match status" value="1"/>
</dbReference>
<evidence type="ECO:0000256" key="8">
    <source>
        <dbReference type="SAM" id="MobiDB-lite"/>
    </source>
</evidence>
<evidence type="ECO:0000313" key="12">
    <source>
        <dbReference type="Proteomes" id="UP000000263"/>
    </source>
</evidence>
<dbReference type="InterPro" id="IPR035909">
    <property type="entry name" value="CheB_C"/>
</dbReference>
<proteinExistence type="inferred from homology"/>
<dbReference type="HAMAP" id="MF_00099">
    <property type="entry name" value="CheB_chemtxs"/>
    <property type="match status" value="1"/>
</dbReference>
<dbReference type="Pfam" id="PF00072">
    <property type="entry name" value="Response_reg"/>
    <property type="match status" value="1"/>
</dbReference>
<dbReference type="PROSITE" id="PS50122">
    <property type="entry name" value="CHEB"/>
    <property type="match status" value="1"/>
</dbReference>
<evidence type="ECO:0000259" key="9">
    <source>
        <dbReference type="PROSITE" id="PS50110"/>
    </source>
</evidence>
<dbReference type="PANTHER" id="PTHR42872:SF6">
    <property type="entry name" value="PROTEIN-GLUTAMATE METHYLESTERASE_PROTEIN-GLUTAMINE GLUTAMINASE"/>
    <property type="match status" value="1"/>
</dbReference>
<dbReference type="GO" id="GO:0006935">
    <property type="term" value="P:chemotaxis"/>
    <property type="evidence" value="ECO:0007669"/>
    <property type="project" value="UniProtKB-UniRule"/>
</dbReference>
<dbReference type="InterPro" id="IPR001789">
    <property type="entry name" value="Sig_transdc_resp-reg_receiver"/>
</dbReference>
<protein>
    <recommendedName>
        <fullName evidence="5">Protein-glutamate methylesterase/protein-glutamine glutaminase</fullName>
        <ecNumber evidence="5">3.1.1.61</ecNumber>
        <ecNumber evidence="5">3.5.1.44</ecNumber>
    </recommendedName>
</protein>
<dbReference type="Gene3D" id="3.40.50.2300">
    <property type="match status" value="1"/>
</dbReference>
<dbReference type="EC" id="3.5.1.44" evidence="5"/>
<keyword evidence="3 5" id="KW-0378">Hydrolase</keyword>
<keyword evidence="5 7" id="KW-0597">Phosphoprotein</keyword>
<organism evidence="11 12">
    <name type="scientific">Roseiflexus castenholzii (strain DSM 13941 / HLO8)</name>
    <dbReference type="NCBI Taxonomy" id="383372"/>
    <lineage>
        <taxon>Bacteria</taxon>
        <taxon>Bacillati</taxon>
        <taxon>Chloroflexota</taxon>
        <taxon>Chloroflexia</taxon>
        <taxon>Chloroflexales</taxon>
        <taxon>Roseiflexineae</taxon>
        <taxon>Roseiflexaceae</taxon>
        <taxon>Roseiflexus</taxon>
    </lineage>
</organism>
<dbReference type="eggNOG" id="COG2201">
    <property type="taxonomic scope" value="Bacteria"/>
</dbReference>
<evidence type="ECO:0000256" key="1">
    <source>
        <dbReference type="ARBA" id="ARBA00022490"/>
    </source>
</evidence>
<name>A7NRN9_ROSCS</name>
<feature type="compositionally biased region" description="Low complexity" evidence="8">
    <location>
        <begin position="159"/>
        <end position="182"/>
    </location>
</feature>
<dbReference type="NCBIfam" id="NF001965">
    <property type="entry name" value="PRK00742.1"/>
    <property type="match status" value="1"/>
</dbReference>
<dbReference type="GO" id="GO:0050568">
    <property type="term" value="F:protein-glutamine glutaminase activity"/>
    <property type="evidence" value="ECO:0007669"/>
    <property type="project" value="UniProtKB-UniRule"/>
</dbReference>
<evidence type="ECO:0000256" key="6">
    <source>
        <dbReference type="PROSITE-ProRule" id="PRU00050"/>
    </source>
</evidence>
<dbReference type="SUPFAM" id="SSF52738">
    <property type="entry name" value="Methylesterase CheB, C-terminal domain"/>
    <property type="match status" value="1"/>
</dbReference>
<feature type="domain" description="Response regulatory" evidence="9">
    <location>
        <begin position="6"/>
        <end position="124"/>
    </location>
</feature>
<evidence type="ECO:0000256" key="3">
    <source>
        <dbReference type="ARBA" id="ARBA00022801"/>
    </source>
</evidence>
<dbReference type="AlphaFoldDB" id="A7NRN9"/>
<comment type="catalytic activity">
    <reaction evidence="5">
        <text>L-glutaminyl-[protein] + H2O = L-glutamyl-[protein] + NH4(+)</text>
        <dbReference type="Rhea" id="RHEA:16441"/>
        <dbReference type="Rhea" id="RHEA-COMP:10207"/>
        <dbReference type="Rhea" id="RHEA-COMP:10208"/>
        <dbReference type="ChEBI" id="CHEBI:15377"/>
        <dbReference type="ChEBI" id="CHEBI:28938"/>
        <dbReference type="ChEBI" id="CHEBI:29973"/>
        <dbReference type="ChEBI" id="CHEBI:30011"/>
        <dbReference type="EC" id="3.5.1.44"/>
    </reaction>
</comment>
<dbReference type="InterPro" id="IPR011006">
    <property type="entry name" value="CheY-like_superfamily"/>
</dbReference>